<dbReference type="EMBL" id="MLHJ01000015">
    <property type="protein sequence ID" value="OOF44507.1"/>
    <property type="molecule type" value="Genomic_DNA"/>
</dbReference>
<comment type="caution">
    <text evidence="3">The sequence shown here is derived from an EMBL/GenBank/DDBJ whole genome shotgun (WGS) entry which is preliminary data.</text>
</comment>
<dbReference type="STRING" id="1908260.BKK50_02390"/>
<dbReference type="Proteomes" id="UP000189433">
    <property type="component" value="Unassembled WGS sequence"/>
</dbReference>
<evidence type="ECO:0000313" key="3">
    <source>
        <dbReference type="EMBL" id="OOF44507.1"/>
    </source>
</evidence>
<name>A0A1V3IQJ6_9PAST</name>
<evidence type="ECO:0000256" key="1">
    <source>
        <dbReference type="PROSITE-ProRule" id="PRU01076"/>
    </source>
</evidence>
<keyword evidence="4" id="KW-1185">Reference proteome</keyword>
<dbReference type="Gene3D" id="2.10.260.10">
    <property type="match status" value="1"/>
</dbReference>
<dbReference type="InterPro" id="IPR007159">
    <property type="entry name" value="SpoVT-AbrB_dom"/>
</dbReference>
<protein>
    <recommendedName>
        <fullName evidence="2">SpoVT-AbrB domain-containing protein</fullName>
    </recommendedName>
</protein>
<evidence type="ECO:0000313" key="4">
    <source>
        <dbReference type="Proteomes" id="UP000189433"/>
    </source>
</evidence>
<sequence length="59" mass="6783">MTAAIIMTNRSQAIRLPAEVRFSEEIKKRSARIVGNEGLILIRNNLREFEQVNALRTEN</sequence>
<organism evidence="3 4">
    <name type="scientific">Rodentibacter rarus</name>
    <dbReference type="NCBI Taxonomy" id="1908260"/>
    <lineage>
        <taxon>Bacteria</taxon>
        <taxon>Pseudomonadati</taxon>
        <taxon>Pseudomonadota</taxon>
        <taxon>Gammaproteobacteria</taxon>
        <taxon>Pasteurellales</taxon>
        <taxon>Pasteurellaceae</taxon>
        <taxon>Rodentibacter</taxon>
    </lineage>
</organism>
<keyword evidence="1" id="KW-0238">DNA-binding</keyword>
<accession>A0A1V3IQJ6</accession>
<feature type="domain" description="SpoVT-AbrB" evidence="2">
    <location>
        <begin position="3"/>
        <end position="47"/>
    </location>
</feature>
<dbReference type="GO" id="GO:0003677">
    <property type="term" value="F:DNA binding"/>
    <property type="evidence" value="ECO:0007669"/>
    <property type="project" value="UniProtKB-UniRule"/>
</dbReference>
<reference evidence="3 4" key="1">
    <citation type="submission" date="2016-10" db="EMBL/GenBank/DDBJ databases">
        <title>Rodentibacter gen. nov. and new species.</title>
        <authorList>
            <person name="Christensen H."/>
        </authorList>
    </citation>
    <scope>NUCLEOTIDE SEQUENCE [LARGE SCALE GENOMIC DNA]</scope>
    <source>
        <strain evidence="3 4">CCUG17206</strain>
    </source>
</reference>
<dbReference type="PROSITE" id="PS51740">
    <property type="entry name" value="SPOVT_ABRB"/>
    <property type="match status" value="1"/>
</dbReference>
<dbReference type="OrthoDB" id="5298361at2"/>
<evidence type="ECO:0000259" key="2">
    <source>
        <dbReference type="PROSITE" id="PS51740"/>
    </source>
</evidence>
<gene>
    <name evidence="3" type="ORF">BKK50_02390</name>
</gene>
<dbReference type="AlphaFoldDB" id="A0A1V3IQJ6"/>
<proteinExistence type="predicted"/>